<name>A0A7W1WQB2_9BACL</name>
<dbReference type="RefSeq" id="WP_181751241.1">
    <property type="nucleotide sequence ID" value="NZ_JACEIQ010000004.1"/>
</dbReference>
<dbReference type="AlphaFoldDB" id="A0A7W1WQB2"/>
<protein>
    <recommendedName>
        <fullName evidence="1">CDI immunity protein domain-containing protein</fullName>
    </recommendedName>
</protein>
<sequence>MEENAIVDYETFYQYLKETSEDYLTRNPHNKDEVEACLKEIKRRFNVAQ</sequence>
<dbReference type="InterPro" id="IPR041256">
    <property type="entry name" value="CdiI_4"/>
</dbReference>
<proteinExistence type="predicted"/>
<evidence type="ECO:0000259" key="1">
    <source>
        <dbReference type="Pfam" id="PF18624"/>
    </source>
</evidence>
<dbReference type="Pfam" id="PF18624">
    <property type="entry name" value="CdiI_4"/>
    <property type="match status" value="1"/>
</dbReference>
<organism evidence="2 3">
    <name type="scientific">Paenactinomyces guangxiensis</name>
    <dbReference type="NCBI Taxonomy" id="1490290"/>
    <lineage>
        <taxon>Bacteria</taxon>
        <taxon>Bacillati</taxon>
        <taxon>Bacillota</taxon>
        <taxon>Bacilli</taxon>
        <taxon>Bacillales</taxon>
        <taxon>Thermoactinomycetaceae</taxon>
        <taxon>Paenactinomyces</taxon>
    </lineage>
</organism>
<accession>A0A7W1WQB2</accession>
<keyword evidence="3" id="KW-1185">Reference proteome</keyword>
<feature type="domain" description="CDI immunity protein" evidence="1">
    <location>
        <begin position="4"/>
        <end position="38"/>
    </location>
</feature>
<evidence type="ECO:0000313" key="3">
    <source>
        <dbReference type="Proteomes" id="UP000535491"/>
    </source>
</evidence>
<evidence type="ECO:0000313" key="2">
    <source>
        <dbReference type="EMBL" id="MBA4493931.1"/>
    </source>
</evidence>
<comment type="caution">
    <text evidence="2">The sequence shown here is derived from an EMBL/GenBank/DDBJ whole genome shotgun (WGS) entry which is preliminary data.</text>
</comment>
<gene>
    <name evidence="2" type="ORF">H1191_06390</name>
</gene>
<dbReference type="Proteomes" id="UP000535491">
    <property type="component" value="Unassembled WGS sequence"/>
</dbReference>
<reference evidence="2 3" key="1">
    <citation type="submission" date="2020-07" db="EMBL/GenBank/DDBJ databases">
        <authorList>
            <person name="Feng H."/>
        </authorList>
    </citation>
    <scope>NUCLEOTIDE SEQUENCE [LARGE SCALE GENOMIC DNA]</scope>
    <source>
        <strain evidence="3">s-10</strain>
    </source>
</reference>
<dbReference type="EMBL" id="JACEIQ010000004">
    <property type="protein sequence ID" value="MBA4493931.1"/>
    <property type="molecule type" value="Genomic_DNA"/>
</dbReference>